<feature type="coiled-coil region" evidence="1">
    <location>
        <begin position="228"/>
        <end position="262"/>
    </location>
</feature>
<keyword evidence="4" id="KW-1185">Reference proteome</keyword>
<reference evidence="3 4" key="1">
    <citation type="journal article" date="2023" name="Plants (Basel)">
        <title>Bridging the Gap: Combining Genomics and Transcriptomics Approaches to Understand Stylosanthes scabra, an Orphan Legume from the Brazilian Caatinga.</title>
        <authorList>
            <person name="Ferreira-Neto J.R.C."/>
            <person name="da Silva M.D."/>
            <person name="Binneck E."/>
            <person name="de Melo N.F."/>
            <person name="da Silva R.H."/>
            <person name="de Melo A.L.T.M."/>
            <person name="Pandolfi V."/>
            <person name="Bustamante F.O."/>
            <person name="Brasileiro-Vidal A.C."/>
            <person name="Benko-Iseppon A.M."/>
        </authorList>
    </citation>
    <scope>NUCLEOTIDE SEQUENCE [LARGE SCALE GENOMIC DNA]</scope>
    <source>
        <tissue evidence="3">Leaves</tissue>
    </source>
</reference>
<evidence type="ECO:0000313" key="3">
    <source>
        <dbReference type="EMBL" id="MED6187948.1"/>
    </source>
</evidence>
<evidence type="ECO:0000256" key="1">
    <source>
        <dbReference type="SAM" id="Coils"/>
    </source>
</evidence>
<evidence type="ECO:0000313" key="4">
    <source>
        <dbReference type="Proteomes" id="UP001341840"/>
    </source>
</evidence>
<comment type="caution">
    <text evidence="3">The sequence shown here is derived from an EMBL/GenBank/DDBJ whole genome shotgun (WGS) entry which is preliminary data.</text>
</comment>
<dbReference type="Proteomes" id="UP001341840">
    <property type="component" value="Unassembled WGS sequence"/>
</dbReference>
<dbReference type="EMBL" id="JASCZI010182456">
    <property type="protein sequence ID" value="MED6187948.1"/>
    <property type="molecule type" value="Genomic_DNA"/>
</dbReference>
<feature type="region of interest" description="Disordered" evidence="2">
    <location>
        <begin position="51"/>
        <end position="99"/>
    </location>
</feature>
<organism evidence="3 4">
    <name type="scientific">Stylosanthes scabra</name>
    <dbReference type="NCBI Taxonomy" id="79078"/>
    <lineage>
        <taxon>Eukaryota</taxon>
        <taxon>Viridiplantae</taxon>
        <taxon>Streptophyta</taxon>
        <taxon>Embryophyta</taxon>
        <taxon>Tracheophyta</taxon>
        <taxon>Spermatophyta</taxon>
        <taxon>Magnoliopsida</taxon>
        <taxon>eudicotyledons</taxon>
        <taxon>Gunneridae</taxon>
        <taxon>Pentapetalae</taxon>
        <taxon>rosids</taxon>
        <taxon>fabids</taxon>
        <taxon>Fabales</taxon>
        <taxon>Fabaceae</taxon>
        <taxon>Papilionoideae</taxon>
        <taxon>50 kb inversion clade</taxon>
        <taxon>dalbergioids sensu lato</taxon>
        <taxon>Dalbergieae</taxon>
        <taxon>Pterocarpus clade</taxon>
        <taxon>Stylosanthes</taxon>
    </lineage>
</organism>
<evidence type="ECO:0000256" key="2">
    <source>
        <dbReference type="SAM" id="MobiDB-lite"/>
    </source>
</evidence>
<gene>
    <name evidence="3" type="ORF">PIB30_081347</name>
</gene>
<keyword evidence="1" id="KW-0175">Coiled coil</keyword>
<protein>
    <submittedName>
        <fullName evidence="3">Uncharacterized protein</fullName>
    </submittedName>
</protein>
<feature type="compositionally biased region" description="Basic and acidic residues" evidence="2">
    <location>
        <begin position="77"/>
        <end position="88"/>
    </location>
</feature>
<proteinExistence type="predicted"/>
<accession>A0ABU6WT96</accession>
<name>A0ABU6WT96_9FABA</name>
<sequence>MEKQSRFDRLRTRMAEVEGTGPRSILPTPTAPAALVGASASFPAIVVPPGPFVGATKSKKKPPITSTEKPICLDGEEGVKEDPSADLRQKRRKRKVHESFPEDAVVGNDAAWEHKANPLDQAFPEGFNFRAALDYGITQSFIREALRPVLMEQLLGTAHRYACKLIACLQIGIENALSSKLKMEKELAAAKDQVVVLTVERDTALTSPPLKAEMLEVEESSKVQAAELESCSSTLEQEKKKVESLTRSLEEKQTALGKAEAAADHWCQEWKDLAAETEEIVQETFEILMDQVRHLNPAVDFLVITLDTRWDPKGQRIYNPKAEAKECPEPVAEVLLELLEDLGNAPFELV</sequence>